<organism evidence="1 2">
    <name type="scientific">Spiromyces aspiralis</name>
    <dbReference type="NCBI Taxonomy" id="68401"/>
    <lineage>
        <taxon>Eukaryota</taxon>
        <taxon>Fungi</taxon>
        <taxon>Fungi incertae sedis</taxon>
        <taxon>Zoopagomycota</taxon>
        <taxon>Kickxellomycotina</taxon>
        <taxon>Kickxellomycetes</taxon>
        <taxon>Kickxellales</taxon>
        <taxon>Kickxellaceae</taxon>
        <taxon>Spiromyces</taxon>
    </lineage>
</organism>
<evidence type="ECO:0000313" key="2">
    <source>
        <dbReference type="Proteomes" id="UP001145114"/>
    </source>
</evidence>
<proteinExistence type="predicted"/>
<gene>
    <name evidence="1" type="primary">NUA3</name>
    <name evidence="1" type="ORF">EV182_000970</name>
</gene>
<dbReference type="EMBL" id="JAMZIH010000097">
    <property type="protein sequence ID" value="KAJ1679958.1"/>
    <property type="molecule type" value="Genomic_DNA"/>
</dbReference>
<protein>
    <submittedName>
        <fullName evidence="1">Component of NuA3 histone acetyltransferase complex</fullName>
    </submittedName>
</protein>
<keyword evidence="2" id="KW-1185">Reference proteome</keyword>
<comment type="caution">
    <text evidence="1">The sequence shown here is derived from an EMBL/GenBank/DDBJ whole genome shotgun (WGS) entry which is preliminary data.</text>
</comment>
<accession>A0ACC1HXV4</accession>
<sequence length="591" mass="66077">MTISDMGSPAVTNSNFSSAAGKSNNDGLEIKAYFAKDLFTELRLKANTDYYKSSQPFPHGVIRPIFAEKLLRNVRNELLANLHFTPKETDIYKFHQSGDLANLDGLSKEELAKLPNVKKLRDAIYSQEFRDYIDMITGCGPLSGTRTDMSANIYKDGDHLLLHDDAIGDRLVSYILYMPDPDYNETGDWDPANGGALELYPREREDSWAPTVAPTTALPPNWNQMAFFIVKPGVSHHSVEEIASVGGKWRLSIQGWFHRPQPGEPGYRPDQVKEVGQATLKQIEAKESNKLDEKDSEFIAYTRGPGPAEGLGDADRECLSRYINPEYLDDANLQKISTMFVEESSLQLGRFLRADLAERLLELVSTVDRQDGTDQPRIPAHGTGEVGRWRAVRSPVLRRFLKLDGDLVSNSAKRGISASKASEELVAVMADLRDNLFNSESFVRWLQKVCTLVLVARRGMVRRFRAGLDYTLATPENNTEAVLDAVLCLAPSPNGRADEDKWTSGDVGGYECYLAIEDDSDDDASVYHHADEDTTLLTVPAGWNRLNIVLRDEGVLRFVKYISAFAPASRWDVAFEYLMDQSDDGDITRSE</sequence>
<name>A0ACC1HXV4_9FUNG</name>
<reference evidence="1" key="1">
    <citation type="submission" date="2022-06" db="EMBL/GenBank/DDBJ databases">
        <title>Phylogenomic reconstructions and comparative analyses of Kickxellomycotina fungi.</title>
        <authorList>
            <person name="Reynolds N.K."/>
            <person name="Stajich J.E."/>
            <person name="Barry K."/>
            <person name="Grigoriev I.V."/>
            <person name="Crous P."/>
            <person name="Smith M.E."/>
        </authorList>
    </citation>
    <scope>NUCLEOTIDE SEQUENCE</scope>
    <source>
        <strain evidence="1">RSA 2271</strain>
    </source>
</reference>
<dbReference type="Proteomes" id="UP001145114">
    <property type="component" value="Unassembled WGS sequence"/>
</dbReference>
<evidence type="ECO:0000313" key="1">
    <source>
        <dbReference type="EMBL" id="KAJ1679958.1"/>
    </source>
</evidence>